<keyword evidence="1" id="KW-0472">Membrane</keyword>
<protein>
    <submittedName>
        <fullName evidence="2">Uncharacterized protein</fullName>
    </submittedName>
</protein>
<evidence type="ECO:0000256" key="1">
    <source>
        <dbReference type="SAM" id="Phobius"/>
    </source>
</evidence>
<keyword evidence="1" id="KW-1133">Transmembrane helix</keyword>
<dbReference type="EMBL" id="LR796266">
    <property type="protein sequence ID" value="CAB4132419.1"/>
    <property type="molecule type" value="Genomic_DNA"/>
</dbReference>
<sequence length="59" mass="6630">MSVSWLAEVIFFGAYFVAWLTREIPHTTWLTGTAIAALVIAILLVVDNRGVVYRRPPQV</sequence>
<proteinExistence type="predicted"/>
<name>A0A6J5LL73_9CAUD</name>
<feature type="transmembrane region" description="Helical" evidence="1">
    <location>
        <begin position="27"/>
        <end position="46"/>
    </location>
</feature>
<feature type="transmembrane region" description="Helical" evidence="1">
    <location>
        <begin position="5"/>
        <end position="21"/>
    </location>
</feature>
<organism evidence="2">
    <name type="scientific">uncultured Caudovirales phage</name>
    <dbReference type="NCBI Taxonomy" id="2100421"/>
    <lineage>
        <taxon>Viruses</taxon>
        <taxon>Duplodnaviria</taxon>
        <taxon>Heunggongvirae</taxon>
        <taxon>Uroviricota</taxon>
        <taxon>Caudoviricetes</taxon>
        <taxon>Peduoviridae</taxon>
        <taxon>Maltschvirus</taxon>
        <taxon>Maltschvirus maltsch</taxon>
    </lineage>
</organism>
<reference evidence="2" key="1">
    <citation type="submission" date="2020-04" db="EMBL/GenBank/DDBJ databases">
        <authorList>
            <person name="Chiriac C."/>
            <person name="Salcher M."/>
            <person name="Ghai R."/>
            <person name="Kavagutti S V."/>
        </authorList>
    </citation>
    <scope>NUCLEOTIDE SEQUENCE</scope>
</reference>
<gene>
    <name evidence="2" type="ORF">UFOVP253_17</name>
</gene>
<evidence type="ECO:0000313" key="2">
    <source>
        <dbReference type="EMBL" id="CAB4132419.1"/>
    </source>
</evidence>
<keyword evidence="1" id="KW-0812">Transmembrane</keyword>
<accession>A0A6J5LL73</accession>